<dbReference type="Pfam" id="PF01242">
    <property type="entry name" value="PTPS"/>
    <property type="match status" value="1"/>
</dbReference>
<dbReference type="UniPathway" id="UPA00391"/>
<feature type="active site" description="Proton acceptor" evidence="9">
    <location>
        <position position="23"/>
    </location>
</feature>
<feature type="active site" description="Charge relay system" evidence="9">
    <location>
        <position position="108"/>
    </location>
</feature>
<dbReference type="eggNOG" id="COG0720">
    <property type="taxonomic scope" value="Bacteria"/>
</dbReference>
<proteinExistence type="inferred from homology"/>
<keyword evidence="6 8" id="KW-0456">Lyase</keyword>
<evidence type="ECO:0000256" key="6">
    <source>
        <dbReference type="ARBA" id="ARBA00023239"/>
    </source>
</evidence>
<keyword evidence="5 8" id="KW-0862">Zinc</keyword>
<keyword evidence="12" id="KW-1185">Reference proteome</keyword>
<evidence type="ECO:0000256" key="1">
    <source>
        <dbReference type="ARBA" id="ARBA00005061"/>
    </source>
</evidence>
<dbReference type="RefSeq" id="WP_009201582.1">
    <property type="nucleotide sequence ID" value="NZ_ACJX03000001.1"/>
</dbReference>
<evidence type="ECO:0000256" key="4">
    <source>
        <dbReference type="ARBA" id="ARBA00022723"/>
    </source>
</evidence>
<feature type="binding site" evidence="10">
    <location>
        <position position="27"/>
    </location>
    <ligand>
        <name>Zn(2+)</name>
        <dbReference type="ChEBI" id="CHEBI:29105"/>
    </ligand>
</feature>
<comment type="similarity">
    <text evidence="2 8">Belongs to the PTPS family. QueD subfamily.</text>
</comment>
<dbReference type="GO" id="GO:0046872">
    <property type="term" value="F:metal ion binding"/>
    <property type="evidence" value="ECO:0007669"/>
    <property type="project" value="UniProtKB-KW"/>
</dbReference>
<gene>
    <name evidence="11" type="ORF">HMPREF1705_02961</name>
</gene>
<sequence length="132" mass="15256">MVILKREFSFDAAHYLPDYHGKCERLHGHTYKAAIFVEGSPDEEGMVMDFVELKGLVEERILSKLDHSCLNDVIKRPSAEYIALWIWGEMEPHINAGKRRLKYVQVWESPGSSVIIDENDFENFRGMLEVVS</sequence>
<evidence type="ECO:0000313" key="11">
    <source>
        <dbReference type="EMBL" id="KRT35714.1"/>
    </source>
</evidence>
<evidence type="ECO:0000256" key="9">
    <source>
        <dbReference type="PIRSR" id="PIRSR006113-1"/>
    </source>
</evidence>
<dbReference type="SUPFAM" id="SSF55620">
    <property type="entry name" value="Tetrahydrobiopterin biosynthesis enzymes-like"/>
    <property type="match status" value="1"/>
</dbReference>
<comment type="pathway">
    <text evidence="1 8">Purine metabolism; 7-cyano-7-deazaguanine biosynthesis.</text>
</comment>
<dbReference type="EC" id="4.-.-.-" evidence="8"/>
<dbReference type="Proteomes" id="UP000005273">
    <property type="component" value="Unassembled WGS sequence"/>
</dbReference>
<dbReference type="Gene3D" id="3.30.479.10">
    <property type="entry name" value="6-pyruvoyl tetrahydropterin synthase/QueD"/>
    <property type="match status" value="1"/>
</dbReference>
<evidence type="ECO:0000256" key="3">
    <source>
        <dbReference type="ARBA" id="ARBA00018141"/>
    </source>
</evidence>
<dbReference type="PANTHER" id="PTHR12589">
    <property type="entry name" value="PYRUVOYL TETRAHYDROBIOPTERIN SYNTHASE"/>
    <property type="match status" value="1"/>
</dbReference>
<name>A0A0T5XBR1_9BACT</name>
<feature type="binding site" evidence="10">
    <location>
        <position position="14"/>
    </location>
    <ligand>
        <name>Zn(2+)</name>
        <dbReference type="ChEBI" id="CHEBI:29105"/>
    </ligand>
</feature>
<dbReference type="NCBIfam" id="TIGR03367">
    <property type="entry name" value="queuosine_QueD"/>
    <property type="match status" value="1"/>
</dbReference>
<feature type="binding site" evidence="10">
    <location>
        <position position="29"/>
    </location>
    <ligand>
        <name>Zn(2+)</name>
        <dbReference type="ChEBI" id="CHEBI:29105"/>
    </ligand>
</feature>
<dbReference type="EMBL" id="ACJX03000001">
    <property type="protein sequence ID" value="KRT35714.1"/>
    <property type="molecule type" value="Genomic_DNA"/>
</dbReference>
<evidence type="ECO:0000313" key="12">
    <source>
        <dbReference type="Proteomes" id="UP000005273"/>
    </source>
</evidence>
<dbReference type="PANTHER" id="PTHR12589:SF7">
    <property type="entry name" value="6-PYRUVOYL TETRAHYDROBIOPTERIN SYNTHASE"/>
    <property type="match status" value="1"/>
</dbReference>
<dbReference type="OrthoDB" id="9804698at2"/>
<reference evidence="12" key="1">
    <citation type="submission" date="2012-09" db="EMBL/GenBank/DDBJ databases">
        <authorList>
            <person name="Weinstock G."/>
            <person name="Sodergren E."/>
            <person name="Clifton S."/>
            <person name="Fulton L."/>
            <person name="Fulton B."/>
            <person name="Courtney L."/>
            <person name="Fronick C."/>
            <person name="Harrison M."/>
            <person name="Strong C."/>
            <person name="Farmer C."/>
            <person name="Delehaunty K."/>
            <person name="Markovic C."/>
            <person name="Hall O."/>
            <person name="Minx P."/>
            <person name="Tomlinson C."/>
            <person name="Mitreva M."/>
            <person name="Nelson J."/>
            <person name="Hou S."/>
            <person name="Wollam A."/>
            <person name="Pepin K.H."/>
            <person name="Johnson M."/>
            <person name="Bhonagiri V."/>
            <person name="Nash W.E."/>
            <person name="Suruliraj S."/>
            <person name="Warren W."/>
            <person name="Chinwalla A."/>
            <person name="Mardis E.R."/>
            <person name="Wilson R.K."/>
        </authorList>
    </citation>
    <scope>NUCLEOTIDE SEQUENCE [LARGE SCALE GENOMIC DNA]</scope>
    <source>
        <strain evidence="12">OS1</strain>
    </source>
</reference>
<keyword evidence="4 8" id="KW-0479">Metal-binding</keyword>
<dbReference type="STRING" id="592015.HMPREF1705_02961"/>
<comment type="catalytic activity">
    <reaction evidence="7 8">
        <text>7,8-dihydroneopterin 3'-triphosphate + H2O = 6-carboxy-5,6,7,8-tetrahydropterin + triphosphate + acetaldehyde + 2 H(+)</text>
        <dbReference type="Rhea" id="RHEA:27966"/>
        <dbReference type="ChEBI" id="CHEBI:15343"/>
        <dbReference type="ChEBI" id="CHEBI:15377"/>
        <dbReference type="ChEBI" id="CHEBI:15378"/>
        <dbReference type="ChEBI" id="CHEBI:18036"/>
        <dbReference type="ChEBI" id="CHEBI:58462"/>
        <dbReference type="ChEBI" id="CHEBI:61032"/>
        <dbReference type="EC" id="4.1.2.50"/>
    </reaction>
</comment>
<evidence type="ECO:0000256" key="2">
    <source>
        <dbReference type="ARBA" id="ARBA00008900"/>
    </source>
</evidence>
<dbReference type="InterPro" id="IPR007115">
    <property type="entry name" value="6-PTP_synth/QueD"/>
</dbReference>
<evidence type="ECO:0000256" key="5">
    <source>
        <dbReference type="ARBA" id="ARBA00022833"/>
    </source>
</evidence>
<accession>A0A0T5XBR1</accession>
<evidence type="ECO:0000256" key="10">
    <source>
        <dbReference type="PIRSR" id="PIRSR006113-2"/>
    </source>
</evidence>
<dbReference type="GO" id="GO:0008616">
    <property type="term" value="P:tRNA queuosine(34) biosynthetic process"/>
    <property type="evidence" value="ECO:0007669"/>
    <property type="project" value="UniProtKB-KW"/>
</dbReference>
<protein>
    <recommendedName>
        <fullName evidence="3 8">6-carboxy-5,6,7,8-tetrahydropterin synthase</fullName>
        <ecNumber evidence="8">4.-.-.-</ecNumber>
    </recommendedName>
</protein>
<keyword evidence="8" id="KW-0671">Queuosine biosynthesis</keyword>
<evidence type="ECO:0000256" key="8">
    <source>
        <dbReference type="PIRNR" id="PIRNR006113"/>
    </source>
</evidence>
<comment type="caution">
    <text evidence="11">The sequence shown here is derived from an EMBL/GenBank/DDBJ whole genome shotgun (WGS) entry which is preliminary data.</text>
</comment>
<feature type="active site" description="Charge relay system" evidence="9">
    <location>
        <position position="67"/>
    </location>
</feature>
<comment type="cofactor">
    <cofactor evidence="8 10">
        <name>Zn(2+)</name>
        <dbReference type="ChEBI" id="CHEBI:29105"/>
    </cofactor>
    <text evidence="8 10">Binds 1 zinc ion per subunit.</text>
</comment>
<dbReference type="AlphaFoldDB" id="A0A0T5XBR1"/>
<dbReference type="InterPro" id="IPR038418">
    <property type="entry name" value="6-PTP_synth/QueD_sf"/>
</dbReference>
<dbReference type="PIRSF" id="PIRSF006113">
    <property type="entry name" value="PTP_synth"/>
    <property type="match status" value="1"/>
</dbReference>
<dbReference type="GO" id="GO:0070497">
    <property type="term" value="F:6-carboxytetrahydropterin synthase activity"/>
    <property type="evidence" value="ECO:0007669"/>
    <property type="project" value="UniProtKB-EC"/>
</dbReference>
<organism evidence="11 12">
    <name type="scientific">Acetomicrobium hydrogeniformans ATCC BAA-1850</name>
    <dbReference type="NCBI Taxonomy" id="592015"/>
    <lineage>
        <taxon>Bacteria</taxon>
        <taxon>Thermotogati</taxon>
        <taxon>Synergistota</taxon>
        <taxon>Synergistia</taxon>
        <taxon>Synergistales</taxon>
        <taxon>Acetomicrobiaceae</taxon>
        <taxon>Acetomicrobium</taxon>
    </lineage>
</organism>
<evidence type="ECO:0000256" key="7">
    <source>
        <dbReference type="ARBA" id="ARBA00048807"/>
    </source>
</evidence>